<dbReference type="InterPro" id="IPR007466">
    <property type="entry name" value="Peptidyl-Arg-deiminase_porph"/>
</dbReference>
<dbReference type="GO" id="GO:0004668">
    <property type="term" value="F:protein-arginine deiminase activity"/>
    <property type="evidence" value="ECO:0007669"/>
    <property type="project" value="InterPro"/>
</dbReference>
<dbReference type="EMBL" id="JACTAG010000001">
    <property type="protein sequence ID" value="MBD3663512.1"/>
    <property type="molecule type" value="Genomic_DNA"/>
</dbReference>
<protein>
    <submittedName>
        <fullName evidence="2">Agmatine deiminase family protein</fullName>
    </submittedName>
</protein>
<sequence length="352" mass="38142">MERRGFLATGACAAVTPRDTLMAATSDLFVPPEESPHAFTLMMWPVSNRVHPDPVFRDILQQTVADIANAIADFEPVVMLAAKADHPEARKLLSSQVSLWDIPTEDLWARDAGPLFAFEGDALVVSHITFNGWGRKQVHQRDGNIAAAVADRLGLRLIDSGLVGEAGGVEHDGHGLLMAHKSSWLNPNRNPGLDLDQIQARLLQAYGAKRMIWSEGVFGEDITDYHIDSLARFTGPGRVLINLPASPDTSDPFHLAALDTHAALKAADLQIKVISEPRKRRIDHFDFVASYANFYACNGAVLVAEFGDPGADAAAVQVLRQHYPGREVITLNVDALGEIGGGIHCATQQVPS</sequence>
<dbReference type="SUPFAM" id="SSF55909">
    <property type="entry name" value="Pentein"/>
    <property type="match status" value="1"/>
</dbReference>
<organism evidence="2 3">
    <name type="scientific">Sulfitobacter aestuariivivens</name>
    <dbReference type="NCBI Taxonomy" id="2766981"/>
    <lineage>
        <taxon>Bacteria</taxon>
        <taxon>Pseudomonadati</taxon>
        <taxon>Pseudomonadota</taxon>
        <taxon>Alphaproteobacteria</taxon>
        <taxon>Rhodobacterales</taxon>
        <taxon>Roseobacteraceae</taxon>
        <taxon>Sulfitobacter</taxon>
    </lineage>
</organism>
<dbReference type="PANTHER" id="PTHR31377">
    <property type="entry name" value="AGMATINE DEIMINASE-RELATED"/>
    <property type="match status" value="1"/>
</dbReference>
<keyword evidence="3" id="KW-1185">Reference proteome</keyword>
<dbReference type="AlphaFoldDB" id="A0A927D4Y2"/>
<evidence type="ECO:0000256" key="1">
    <source>
        <dbReference type="ARBA" id="ARBA00022801"/>
    </source>
</evidence>
<dbReference type="Proteomes" id="UP000635142">
    <property type="component" value="Unassembled WGS sequence"/>
</dbReference>
<dbReference type="Pfam" id="PF04371">
    <property type="entry name" value="PAD_porph"/>
    <property type="match status" value="1"/>
</dbReference>
<proteinExistence type="predicted"/>
<dbReference type="Gene3D" id="3.75.10.10">
    <property type="entry name" value="L-arginine/glycine Amidinotransferase, Chain A"/>
    <property type="match status" value="1"/>
</dbReference>
<dbReference type="GO" id="GO:0009446">
    <property type="term" value="P:putrescine biosynthetic process"/>
    <property type="evidence" value="ECO:0007669"/>
    <property type="project" value="InterPro"/>
</dbReference>
<evidence type="ECO:0000313" key="2">
    <source>
        <dbReference type="EMBL" id="MBD3663512.1"/>
    </source>
</evidence>
<evidence type="ECO:0000313" key="3">
    <source>
        <dbReference type="Proteomes" id="UP000635142"/>
    </source>
</evidence>
<comment type="caution">
    <text evidence="2">The sequence shown here is derived from an EMBL/GenBank/DDBJ whole genome shotgun (WGS) entry which is preliminary data.</text>
</comment>
<dbReference type="GO" id="GO:0047632">
    <property type="term" value="F:agmatine deiminase activity"/>
    <property type="evidence" value="ECO:0007669"/>
    <property type="project" value="TreeGrafter"/>
</dbReference>
<dbReference type="RefSeq" id="WP_191074470.1">
    <property type="nucleotide sequence ID" value="NZ_JACTAG010000001.1"/>
</dbReference>
<reference evidence="2" key="1">
    <citation type="submission" date="2020-08" db="EMBL/GenBank/DDBJ databases">
        <title>Sulfitobacter aestuariivivens sp. nov., isolated from a tidal flat.</title>
        <authorList>
            <person name="Park S."/>
            <person name="Yoon J.-H."/>
        </authorList>
    </citation>
    <scope>NUCLEOTIDE SEQUENCE</scope>
    <source>
        <strain evidence="2">TSTF-M16</strain>
    </source>
</reference>
<gene>
    <name evidence="2" type="ORF">H9Q16_06235</name>
</gene>
<accession>A0A927D4Y2</accession>
<keyword evidence="1" id="KW-0378">Hydrolase</keyword>
<dbReference type="PANTHER" id="PTHR31377:SF0">
    <property type="entry name" value="AGMATINE DEIMINASE-RELATED"/>
    <property type="match status" value="1"/>
</dbReference>
<name>A0A927D4Y2_9RHOB</name>